<name>A0A2P2PQ99_RHIMU</name>
<proteinExistence type="predicted"/>
<dbReference type="EMBL" id="GGEC01076420">
    <property type="protein sequence ID" value="MBX56904.1"/>
    <property type="molecule type" value="Transcribed_RNA"/>
</dbReference>
<dbReference type="AlphaFoldDB" id="A0A2P2PQ99"/>
<accession>A0A2P2PQ99</accession>
<sequence>MVKNGRITSYKQTKRLKILKSGIN</sequence>
<organism evidence="1">
    <name type="scientific">Rhizophora mucronata</name>
    <name type="common">Asiatic mangrove</name>
    <dbReference type="NCBI Taxonomy" id="61149"/>
    <lineage>
        <taxon>Eukaryota</taxon>
        <taxon>Viridiplantae</taxon>
        <taxon>Streptophyta</taxon>
        <taxon>Embryophyta</taxon>
        <taxon>Tracheophyta</taxon>
        <taxon>Spermatophyta</taxon>
        <taxon>Magnoliopsida</taxon>
        <taxon>eudicotyledons</taxon>
        <taxon>Gunneridae</taxon>
        <taxon>Pentapetalae</taxon>
        <taxon>rosids</taxon>
        <taxon>fabids</taxon>
        <taxon>Malpighiales</taxon>
        <taxon>Rhizophoraceae</taxon>
        <taxon>Rhizophora</taxon>
    </lineage>
</organism>
<reference evidence="1" key="1">
    <citation type="submission" date="2018-02" db="EMBL/GenBank/DDBJ databases">
        <title>Rhizophora mucronata_Transcriptome.</title>
        <authorList>
            <person name="Meera S.P."/>
            <person name="Sreeshan A."/>
            <person name="Augustine A."/>
        </authorList>
    </citation>
    <scope>NUCLEOTIDE SEQUENCE</scope>
    <source>
        <tissue evidence="1">Leaf</tissue>
    </source>
</reference>
<protein>
    <submittedName>
        <fullName evidence="1">Uncharacterized protein</fullName>
    </submittedName>
</protein>
<evidence type="ECO:0000313" key="1">
    <source>
        <dbReference type="EMBL" id="MBX56904.1"/>
    </source>
</evidence>